<sequence length="894" mass="99123">MPPEISNQQHLEASSHLTTEADSPSEPVTSPPLTSQQWMQVLNAFVVFLNTWGLLLAFGVFQTYWEQVQFPDRSSSEISWISTVSGFLLLFSGIITGPLFDYGYFRSLVVAGSLLEVFGLMMISLSTKYYQVFLSQGICIGLGGGMLYVPSIAAAAASLQEFRRAKFIGLIASATGIGGVIYPIMFRQLLSSVGFPWAVRSIAFVVFATYLLSWAILPYKTVQNTTIRQWFDSSALTEPPFVLAIISAFLAGVAYYLPLIYLPLFAETAILALHNTDLPFYLISIVNGASVFGRLFAGLLAVRVGPFETCTAGLAASASLLFCWVAVSSKVGVIVWSVFWGLTSSIIVSMPGAMLPLLCASFSVLGTRTGMYWASVGLGVLVGGPIGGRCDRCRTRHIRCKGGSGGNSCHGCRRANKPCTSRKDGMFRFVEYTSAENDSGDHQIQPSLPASNITFISENNADFDNNGQSNSRPADHSDYQQSFQYSPSQVPTSYPVGSQSLLSPLKSEYEASLFKYFMTSLSPWFDYCDPNRHFYTYIASSASSNPILLYAVLTVAARHQRSHSEREQSIADEYQQYCLESLISALDDSEKTLDESLFASAVILRLSEEMTGVWNLVLKSCTYQRACIKSSHAEPSPREVVDSHTLSAHILVRIKEGNICTSSFTDAALIVVLRQEIFVANLTQRPVGSFTDHCNIDTSLGPTSEAMWTYRIIAHAAKITDFVYGDVMFRTKDRWNDLMQYVQDWEDSRPNSFMPIYSETKNPPSSCFPKIWYCNDCHVAARLYLELCRILLLASDPDATALRIGRLRRMQDNDDKIRKCVRVICGVALTNPEFHTTRSIAGLAIGLCGELFHDPRETKVLLDLLSAAELHLGWPCLKLKEDLRRFWRLPVVEA</sequence>
<feature type="transmembrane region" description="Helical" evidence="8">
    <location>
        <begin position="167"/>
        <end position="185"/>
    </location>
</feature>
<organism evidence="9 10">
    <name type="scientific">Aspergillus nomiae NRRL (strain ATCC 15546 / NRRL 13137 / CBS 260.88 / M93)</name>
    <dbReference type="NCBI Taxonomy" id="1509407"/>
    <lineage>
        <taxon>Eukaryota</taxon>
        <taxon>Fungi</taxon>
        <taxon>Dikarya</taxon>
        <taxon>Ascomycota</taxon>
        <taxon>Pezizomycotina</taxon>
        <taxon>Eurotiomycetes</taxon>
        <taxon>Eurotiomycetidae</taxon>
        <taxon>Eurotiales</taxon>
        <taxon>Aspergillaceae</taxon>
        <taxon>Aspergillus</taxon>
        <taxon>Aspergillus subgen. Circumdati</taxon>
    </lineage>
</organism>
<dbReference type="InterPro" id="IPR021858">
    <property type="entry name" value="Fun_TF"/>
</dbReference>
<evidence type="ECO:0000313" key="10">
    <source>
        <dbReference type="Proteomes" id="UP000037505"/>
    </source>
</evidence>
<comment type="caution">
    <text evidence="9">The sequence shown here is derived from an EMBL/GenBank/DDBJ whole genome shotgun (WGS) entry which is preliminary data.</text>
</comment>
<feature type="region of interest" description="Disordered" evidence="7">
    <location>
        <begin position="462"/>
        <end position="492"/>
    </location>
</feature>
<accession>A0A0L1JBF1</accession>
<dbReference type="Pfam" id="PF07690">
    <property type="entry name" value="MFS_1"/>
    <property type="match status" value="1"/>
</dbReference>
<dbReference type="GO" id="GO:0003677">
    <property type="term" value="F:DNA binding"/>
    <property type="evidence" value="ECO:0007669"/>
    <property type="project" value="UniProtKB-KW"/>
</dbReference>
<evidence type="ECO:0000256" key="4">
    <source>
        <dbReference type="ARBA" id="ARBA00023125"/>
    </source>
</evidence>
<feature type="transmembrane region" description="Helical" evidence="8">
    <location>
        <begin position="80"/>
        <end position="100"/>
    </location>
</feature>
<dbReference type="GO" id="GO:0000981">
    <property type="term" value="F:DNA-binding transcription factor activity, RNA polymerase II-specific"/>
    <property type="evidence" value="ECO:0007669"/>
    <property type="project" value="InterPro"/>
</dbReference>
<evidence type="ECO:0000256" key="3">
    <source>
        <dbReference type="ARBA" id="ARBA00023015"/>
    </source>
</evidence>
<evidence type="ECO:0000256" key="2">
    <source>
        <dbReference type="ARBA" id="ARBA00006727"/>
    </source>
</evidence>
<feature type="transmembrane region" description="Helical" evidence="8">
    <location>
        <begin position="309"/>
        <end position="327"/>
    </location>
</feature>
<keyword evidence="8" id="KW-1133">Transmembrane helix</keyword>
<evidence type="ECO:0000256" key="5">
    <source>
        <dbReference type="ARBA" id="ARBA00023163"/>
    </source>
</evidence>
<name>A0A0L1JBF1_ASPN3</name>
<feature type="transmembrane region" description="Helical" evidence="8">
    <location>
        <begin position="133"/>
        <end position="155"/>
    </location>
</feature>
<dbReference type="EMBL" id="JNOM01000039">
    <property type="protein sequence ID" value="KNG89042.1"/>
    <property type="molecule type" value="Genomic_DNA"/>
</dbReference>
<feature type="transmembrane region" description="Helical" evidence="8">
    <location>
        <begin position="197"/>
        <end position="219"/>
    </location>
</feature>
<dbReference type="GO" id="GO:0016020">
    <property type="term" value="C:membrane"/>
    <property type="evidence" value="ECO:0007669"/>
    <property type="project" value="UniProtKB-SubCell"/>
</dbReference>
<dbReference type="RefSeq" id="XP_015409965.1">
    <property type="nucleotide sequence ID" value="XM_015548203.1"/>
</dbReference>
<dbReference type="Gene3D" id="1.20.1250.20">
    <property type="entry name" value="MFS general substrate transporter like domains"/>
    <property type="match status" value="1"/>
</dbReference>
<comment type="subcellular location">
    <subcellularLocation>
        <location evidence="1">Membrane</location>
        <topology evidence="1">Multi-pass membrane protein</topology>
    </subcellularLocation>
</comment>
<feature type="transmembrane region" description="Helical" evidence="8">
    <location>
        <begin position="41"/>
        <end position="60"/>
    </location>
</feature>
<dbReference type="OrthoDB" id="4525710at2759"/>
<feature type="transmembrane region" description="Helical" evidence="8">
    <location>
        <begin position="333"/>
        <end position="358"/>
    </location>
</feature>
<comment type="similarity">
    <text evidence="2">Belongs to the major facilitator superfamily. Monocarboxylate porter (TC 2.A.1.13) family.</text>
</comment>
<dbReference type="InterPro" id="IPR050327">
    <property type="entry name" value="Proton-linked_MCT"/>
</dbReference>
<dbReference type="GO" id="GO:0008270">
    <property type="term" value="F:zinc ion binding"/>
    <property type="evidence" value="ECO:0007669"/>
    <property type="project" value="InterPro"/>
</dbReference>
<dbReference type="SUPFAM" id="SSF57701">
    <property type="entry name" value="Zn2/Cys6 DNA-binding domain"/>
    <property type="match status" value="1"/>
</dbReference>
<dbReference type="GO" id="GO:0009893">
    <property type="term" value="P:positive regulation of metabolic process"/>
    <property type="evidence" value="ECO:0007669"/>
    <property type="project" value="UniProtKB-ARBA"/>
</dbReference>
<keyword evidence="10" id="KW-1185">Reference proteome</keyword>
<evidence type="ECO:0000256" key="8">
    <source>
        <dbReference type="SAM" id="Phobius"/>
    </source>
</evidence>
<feature type="transmembrane region" description="Helical" evidence="8">
    <location>
        <begin position="107"/>
        <end position="127"/>
    </location>
</feature>
<feature type="transmembrane region" description="Helical" evidence="8">
    <location>
        <begin position="370"/>
        <end position="388"/>
    </location>
</feature>
<dbReference type="InterPro" id="IPR001138">
    <property type="entry name" value="Zn2Cys6_DnaBD"/>
</dbReference>
<gene>
    <name evidence="9" type="ORF">ANOM_002946</name>
</gene>
<feature type="transmembrane region" description="Helical" evidence="8">
    <location>
        <begin position="281"/>
        <end position="302"/>
    </location>
</feature>
<evidence type="ECO:0000256" key="1">
    <source>
        <dbReference type="ARBA" id="ARBA00004141"/>
    </source>
</evidence>
<dbReference type="Pfam" id="PF11951">
    <property type="entry name" value="Fungal_trans_2"/>
    <property type="match status" value="1"/>
</dbReference>
<dbReference type="PANTHER" id="PTHR11360">
    <property type="entry name" value="MONOCARBOXYLATE TRANSPORTER"/>
    <property type="match status" value="1"/>
</dbReference>
<keyword evidence="8" id="KW-0472">Membrane</keyword>
<dbReference type="InterPro" id="IPR011701">
    <property type="entry name" value="MFS"/>
</dbReference>
<dbReference type="Proteomes" id="UP000037505">
    <property type="component" value="Unassembled WGS sequence"/>
</dbReference>
<keyword evidence="4" id="KW-0238">DNA-binding</keyword>
<evidence type="ECO:0008006" key="11">
    <source>
        <dbReference type="Google" id="ProtNLM"/>
    </source>
</evidence>
<evidence type="ECO:0000256" key="6">
    <source>
        <dbReference type="ARBA" id="ARBA00023242"/>
    </source>
</evidence>
<dbReference type="InterPro" id="IPR036864">
    <property type="entry name" value="Zn2-C6_fun-type_DNA-bd_sf"/>
</dbReference>
<keyword evidence="5" id="KW-0804">Transcription</keyword>
<keyword evidence="3" id="KW-0805">Transcription regulation</keyword>
<dbReference type="SUPFAM" id="SSF103473">
    <property type="entry name" value="MFS general substrate transporter"/>
    <property type="match status" value="1"/>
</dbReference>
<dbReference type="GO" id="GO:0022857">
    <property type="term" value="F:transmembrane transporter activity"/>
    <property type="evidence" value="ECO:0007669"/>
    <property type="project" value="InterPro"/>
</dbReference>
<dbReference type="InterPro" id="IPR036259">
    <property type="entry name" value="MFS_trans_sf"/>
</dbReference>
<protein>
    <recommendedName>
        <fullName evidence="11">Zn(2)-C6 fungal-type domain-containing protein</fullName>
    </recommendedName>
</protein>
<feature type="region of interest" description="Disordered" evidence="7">
    <location>
        <begin position="1"/>
        <end position="32"/>
    </location>
</feature>
<keyword evidence="6" id="KW-0539">Nucleus</keyword>
<feature type="compositionally biased region" description="Polar residues" evidence="7">
    <location>
        <begin position="462"/>
        <end position="472"/>
    </location>
</feature>
<reference evidence="9 10" key="1">
    <citation type="submission" date="2014-06" db="EMBL/GenBank/DDBJ databases">
        <title>The Genome of the Aflatoxigenic Filamentous Fungus Aspergillus nomius.</title>
        <authorList>
            <person name="Moore M.G."/>
            <person name="Shannon B.M."/>
            <person name="Brian M.M."/>
        </authorList>
    </citation>
    <scope>NUCLEOTIDE SEQUENCE [LARGE SCALE GENOMIC DNA]</scope>
    <source>
        <strain evidence="9 10">NRRL 13137</strain>
    </source>
</reference>
<keyword evidence="8" id="KW-0812">Transmembrane</keyword>
<evidence type="ECO:0000313" key="9">
    <source>
        <dbReference type="EMBL" id="KNG89042.1"/>
    </source>
</evidence>
<feature type="compositionally biased region" description="Polar residues" evidence="7">
    <location>
        <begin position="479"/>
        <end position="492"/>
    </location>
</feature>
<proteinExistence type="inferred from homology"/>
<dbReference type="PANTHER" id="PTHR11360:SF252">
    <property type="entry name" value="MAJOR FACILITATOR SUPERFAMILY (MFS) PROFILE DOMAIN-CONTAINING PROTEIN-RELATED"/>
    <property type="match status" value="1"/>
</dbReference>
<dbReference type="GeneID" id="26804750"/>
<evidence type="ECO:0000256" key="7">
    <source>
        <dbReference type="SAM" id="MobiDB-lite"/>
    </source>
</evidence>
<dbReference type="AlphaFoldDB" id="A0A0L1JBF1"/>
<feature type="transmembrane region" description="Helical" evidence="8">
    <location>
        <begin position="240"/>
        <end position="261"/>
    </location>
</feature>
<dbReference type="CDD" id="cd00067">
    <property type="entry name" value="GAL4"/>
    <property type="match status" value="1"/>
</dbReference>